<comment type="subcellular location">
    <subcellularLocation>
        <location evidence="1">Endomembrane system</location>
        <topology evidence="1">Multi-pass membrane protein</topology>
    </subcellularLocation>
</comment>
<name>A0AAU7JTN5_9MICO</name>
<accession>A0AAU7JTN5</accession>
<keyword evidence="2 5" id="KW-0812">Transmembrane</keyword>
<keyword evidence="4 5" id="KW-0472">Membrane</keyword>
<evidence type="ECO:0000256" key="5">
    <source>
        <dbReference type="SAM" id="Phobius"/>
    </source>
</evidence>
<keyword evidence="3 5" id="KW-1133">Transmembrane helix</keyword>
<feature type="transmembrane region" description="Helical" evidence="5">
    <location>
        <begin position="84"/>
        <end position="105"/>
    </location>
</feature>
<evidence type="ECO:0000313" key="7">
    <source>
        <dbReference type="EMBL" id="XBO43578.1"/>
    </source>
</evidence>
<feature type="transmembrane region" description="Helical" evidence="5">
    <location>
        <begin position="44"/>
        <end position="63"/>
    </location>
</feature>
<dbReference type="InterPro" id="IPR003807">
    <property type="entry name" value="DUF202"/>
</dbReference>
<dbReference type="AlphaFoldDB" id="A0AAU7JTN5"/>
<evidence type="ECO:0000256" key="3">
    <source>
        <dbReference type="ARBA" id="ARBA00022989"/>
    </source>
</evidence>
<proteinExistence type="predicted"/>
<gene>
    <name evidence="7" type="ORF">ABEG17_18755</name>
</gene>
<evidence type="ECO:0000259" key="6">
    <source>
        <dbReference type="Pfam" id="PF02656"/>
    </source>
</evidence>
<evidence type="ECO:0000256" key="1">
    <source>
        <dbReference type="ARBA" id="ARBA00004127"/>
    </source>
</evidence>
<feature type="domain" description="DUF202" evidence="6">
    <location>
        <begin position="7"/>
        <end position="68"/>
    </location>
</feature>
<dbReference type="EMBL" id="CP157483">
    <property type="protein sequence ID" value="XBO43578.1"/>
    <property type="molecule type" value="Genomic_DNA"/>
</dbReference>
<feature type="transmembrane region" description="Helical" evidence="5">
    <location>
        <begin position="21"/>
        <end position="38"/>
    </location>
</feature>
<evidence type="ECO:0000256" key="4">
    <source>
        <dbReference type="ARBA" id="ARBA00023136"/>
    </source>
</evidence>
<protein>
    <submittedName>
        <fullName evidence="7">DUF202 domain-containing protein</fullName>
    </submittedName>
</protein>
<organism evidence="7">
    <name type="scientific">Pedococcus sp. KACC 23699</name>
    <dbReference type="NCBI Taxonomy" id="3149228"/>
    <lineage>
        <taxon>Bacteria</taxon>
        <taxon>Bacillati</taxon>
        <taxon>Actinomycetota</taxon>
        <taxon>Actinomycetes</taxon>
        <taxon>Micrococcales</taxon>
        <taxon>Intrasporangiaceae</taxon>
        <taxon>Pedococcus</taxon>
    </lineage>
</organism>
<reference evidence="7" key="1">
    <citation type="submission" date="2024-05" db="EMBL/GenBank/DDBJ databases">
        <authorList>
            <person name="Kim S."/>
            <person name="Heo J."/>
            <person name="Choi H."/>
            <person name="Choi Y."/>
            <person name="Kwon S.-W."/>
            <person name="Kim Y."/>
        </authorList>
    </citation>
    <scope>NUCLEOTIDE SEQUENCE</scope>
    <source>
        <strain evidence="7">KACC 23699</strain>
    </source>
</reference>
<dbReference type="GO" id="GO:0012505">
    <property type="term" value="C:endomembrane system"/>
    <property type="evidence" value="ECO:0007669"/>
    <property type="project" value="UniProtKB-SubCell"/>
</dbReference>
<sequence>MSPIPQREALQPERTALAWQRTSVTALLCFVPLVVVAVRLDLFAVAAGGGAAMLVAAGLVLSVRRRFHQLKDDDRGYSPLVPMAQVAAVTVLCGLGGVAVALAQLR</sequence>
<evidence type="ECO:0000256" key="2">
    <source>
        <dbReference type="ARBA" id="ARBA00022692"/>
    </source>
</evidence>
<dbReference type="RefSeq" id="WP_406831018.1">
    <property type="nucleotide sequence ID" value="NZ_CP157483.1"/>
</dbReference>
<dbReference type="Pfam" id="PF02656">
    <property type="entry name" value="DUF202"/>
    <property type="match status" value="1"/>
</dbReference>